<dbReference type="SUPFAM" id="SSF82185">
    <property type="entry name" value="Histone H3 K4-specific methyltransferase SET7/9 N-terminal domain"/>
    <property type="match status" value="1"/>
</dbReference>
<dbReference type="KEGG" id="fnc:HMPREF0946_02184"/>
<dbReference type="STRING" id="469604.HMPREF0946_02184"/>
<organism evidence="1 2">
    <name type="scientific">Fusobacterium vincentii 3_1_36A2</name>
    <dbReference type="NCBI Taxonomy" id="469604"/>
    <lineage>
        <taxon>Bacteria</taxon>
        <taxon>Fusobacteriati</taxon>
        <taxon>Fusobacteriota</taxon>
        <taxon>Fusobacteriia</taxon>
        <taxon>Fusobacteriales</taxon>
        <taxon>Fusobacteriaceae</taxon>
        <taxon>Fusobacterium</taxon>
    </lineage>
</organism>
<dbReference type="Proteomes" id="UP000016231">
    <property type="component" value="Chromosome"/>
</dbReference>
<dbReference type="EMBL" id="CP003700">
    <property type="protein sequence ID" value="AGU16110.1"/>
    <property type="molecule type" value="Genomic_DNA"/>
</dbReference>
<dbReference type="Gene3D" id="2.20.110.10">
    <property type="entry name" value="Histone H3 K4-specific methyltransferase SET7/9 N-terminal domain"/>
    <property type="match status" value="1"/>
</dbReference>
<evidence type="ECO:0000313" key="1">
    <source>
        <dbReference type="EMBL" id="AGU16110.1"/>
    </source>
</evidence>
<proteinExistence type="predicted"/>
<evidence type="ECO:0000313" key="2">
    <source>
        <dbReference type="Proteomes" id="UP000016231"/>
    </source>
</evidence>
<dbReference type="AlphaFoldDB" id="U3GZJ8"/>
<dbReference type="HOGENOM" id="CLU_037602_4_1_0"/>
<accession>U3GZJ8</accession>
<name>U3GZJ8_FUSVC</name>
<protein>
    <recommendedName>
        <fullName evidence="3">MORN repeat protein</fullName>
    </recommendedName>
</protein>
<gene>
    <name evidence="1" type="ORF">HMPREF0946_02184</name>
</gene>
<reference evidence="1 2" key="1">
    <citation type="submission" date="2013-08" db="EMBL/GenBank/DDBJ databases">
        <title>The Genome Sequence of Fusobacterium sp. 3_1_36A2.</title>
        <authorList>
            <consortium name="The Broad Institute Genome Sequencing Platform"/>
            <person name="Earl A."/>
            <person name="Ward D."/>
            <person name="Feldgarden M."/>
            <person name="Gevers D."/>
            <person name="Strauss J."/>
            <person name="White A."/>
            <person name="Allen-Vercoe E."/>
            <person name="Walker B."/>
            <person name="Young S.K."/>
            <person name="Zeng Q."/>
            <person name="Gargeya S."/>
            <person name="Fitzgerald M."/>
            <person name="Haas B."/>
            <person name="Abouelleil A."/>
            <person name="Alvarado L."/>
            <person name="Arachchi H.M."/>
            <person name="Berlin A.M."/>
            <person name="Chapman S.B."/>
            <person name="Goldberg J."/>
            <person name="Griggs A."/>
            <person name="Gujja S."/>
            <person name="Hansen M."/>
            <person name="Howarth C."/>
            <person name="Imamovic A."/>
            <person name="Larimer J."/>
            <person name="McCowen C."/>
            <person name="Montmayeur A."/>
            <person name="Murphy C."/>
            <person name="Neiman D."/>
            <person name="Pearson M."/>
            <person name="Priest M."/>
            <person name="Roberts A."/>
            <person name="Saif S."/>
            <person name="Shea T."/>
            <person name="Sisk P."/>
            <person name="Sykes S."/>
            <person name="Wortman J."/>
            <person name="Nusbaum C."/>
            <person name="Birren B."/>
        </authorList>
    </citation>
    <scope>NUCLEOTIDE SEQUENCE [LARGE SCALE GENOMIC DNA]</scope>
    <source>
        <strain evidence="1 2">3_1_36A2</strain>
    </source>
</reference>
<dbReference type="eggNOG" id="COG2849">
    <property type="taxonomic scope" value="Bacteria"/>
</dbReference>
<sequence>MKKKLLAIFLLVSSLTFSEERILSFEQITLDEKTELVYAIGEETPYTGVVEDYKFLIEDRFLEGRVIFKNGLMEGTFKLLYPSGKIARIMTYKNGKREGIQKV</sequence>
<evidence type="ECO:0008006" key="3">
    <source>
        <dbReference type="Google" id="ProtNLM"/>
    </source>
</evidence>